<name>A0ABS2L0I7_9MICO</name>
<dbReference type="Proteomes" id="UP000776164">
    <property type="component" value="Unassembled WGS sequence"/>
</dbReference>
<protein>
    <submittedName>
        <fullName evidence="1">Uncharacterized protein</fullName>
    </submittedName>
</protein>
<dbReference type="EMBL" id="JAFBBU010000001">
    <property type="protein sequence ID" value="MBM7470559.1"/>
    <property type="molecule type" value="Genomic_DNA"/>
</dbReference>
<comment type="caution">
    <text evidence="1">The sequence shown here is derived from an EMBL/GenBank/DDBJ whole genome shotgun (WGS) entry which is preliminary data.</text>
</comment>
<proteinExistence type="predicted"/>
<dbReference type="RefSeq" id="WP_205106296.1">
    <property type="nucleotide sequence ID" value="NZ_BAAAHT010000001.1"/>
</dbReference>
<evidence type="ECO:0000313" key="2">
    <source>
        <dbReference type="Proteomes" id="UP000776164"/>
    </source>
</evidence>
<gene>
    <name evidence="1" type="ORF">JOE66_000193</name>
</gene>
<evidence type="ECO:0000313" key="1">
    <source>
        <dbReference type="EMBL" id="MBM7470559.1"/>
    </source>
</evidence>
<reference evidence="1 2" key="1">
    <citation type="submission" date="2021-01" db="EMBL/GenBank/DDBJ databases">
        <title>Sequencing the genomes of 1000 actinobacteria strains.</title>
        <authorList>
            <person name="Klenk H.-P."/>
        </authorList>
    </citation>
    <scope>NUCLEOTIDE SEQUENCE [LARGE SCALE GENOMIC DNA]</scope>
    <source>
        <strain evidence="1 2">DSM 13057</strain>
    </source>
</reference>
<sequence>MVGDGPIRINEHEWVIIRNNPRFPTALIRHIDAGGPNEHYRVVTFDLNPGLRELLGRYRTLQAANDSVLFDVPQTAPGLPPLMR</sequence>
<keyword evidence="2" id="KW-1185">Reference proteome</keyword>
<organism evidence="1 2">
    <name type="scientific">Subtercola frigoramans</name>
    <dbReference type="NCBI Taxonomy" id="120298"/>
    <lineage>
        <taxon>Bacteria</taxon>
        <taxon>Bacillati</taxon>
        <taxon>Actinomycetota</taxon>
        <taxon>Actinomycetes</taxon>
        <taxon>Micrococcales</taxon>
        <taxon>Microbacteriaceae</taxon>
        <taxon>Subtercola</taxon>
    </lineage>
</organism>
<accession>A0ABS2L0I7</accession>